<evidence type="ECO:0000313" key="15">
    <source>
        <dbReference type="EMBL" id="KAF2236301.1"/>
    </source>
</evidence>
<dbReference type="SUPFAM" id="SSF52540">
    <property type="entry name" value="P-loop containing nucleoside triphosphate hydrolases"/>
    <property type="match status" value="1"/>
</dbReference>
<dbReference type="CDD" id="cd18791">
    <property type="entry name" value="SF2_C_RHA"/>
    <property type="match status" value="1"/>
</dbReference>
<evidence type="ECO:0000256" key="11">
    <source>
        <dbReference type="ARBA" id="ARBA00047984"/>
    </source>
</evidence>
<keyword evidence="4" id="KW-0934">Plastid</keyword>
<keyword evidence="5" id="KW-0547">Nucleotide-binding</keyword>
<evidence type="ECO:0000256" key="3">
    <source>
        <dbReference type="ARBA" id="ARBA00022528"/>
    </source>
</evidence>
<evidence type="ECO:0000256" key="10">
    <source>
        <dbReference type="ARBA" id="ARBA00022946"/>
    </source>
</evidence>
<dbReference type="FunFam" id="3.40.50.300:FF:000500">
    <property type="entry name" value="ATP-dependent RNA helicase DHX29"/>
    <property type="match status" value="1"/>
</dbReference>
<dbReference type="Pfam" id="PF00270">
    <property type="entry name" value="DEAD"/>
    <property type="match status" value="1"/>
</dbReference>
<dbReference type="GO" id="GO:0005524">
    <property type="term" value="F:ATP binding"/>
    <property type="evidence" value="ECO:0007669"/>
    <property type="project" value="UniProtKB-KW"/>
</dbReference>
<name>A0A6A6HEG3_VIRVR</name>
<dbReference type="SMART" id="SM00487">
    <property type="entry name" value="DEXDc"/>
    <property type="match status" value="1"/>
</dbReference>
<keyword evidence="16" id="KW-1185">Reference proteome</keyword>
<dbReference type="InterPro" id="IPR027417">
    <property type="entry name" value="P-loop_NTPase"/>
</dbReference>
<feature type="region of interest" description="Disordered" evidence="12">
    <location>
        <begin position="237"/>
        <end position="304"/>
    </location>
</feature>
<keyword evidence="6" id="KW-0378">Hydrolase</keyword>
<evidence type="ECO:0000256" key="2">
    <source>
        <dbReference type="ARBA" id="ARBA00012552"/>
    </source>
</evidence>
<dbReference type="InterPro" id="IPR011545">
    <property type="entry name" value="DEAD/DEAH_box_helicase_dom"/>
</dbReference>
<evidence type="ECO:0000256" key="5">
    <source>
        <dbReference type="ARBA" id="ARBA00022741"/>
    </source>
</evidence>
<keyword evidence="10" id="KW-0809">Transit peptide</keyword>
<dbReference type="CDD" id="cd17917">
    <property type="entry name" value="DEXHc_RHA-like"/>
    <property type="match status" value="1"/>
</dbReference>
<evidence type="ECO:0000256" key="1">
    <source>
        <dbReference type="ARBA" id="ARBA00004229"/>
    </source>
</evidence>
<evidence type="ECO:0000256" key="7">
    <source>
        <dbReference type="ARBA" id="ARBA00022806"/>
    </source>
</evidence>
<sequence length="1481" mass="165403">MAPKKKKTKPAANPARGFATTSMPSKAKPDDGNEDPKPASEALFKGFDATKEPTVKGEDRGKEGKDAPADLHQLSPEELELQLENSELQLLVEKHGSKVRQHSSRTASKLVTDKRVLRGQAVYLSARDWLPDDLINDVINIIKEEEQGAHGLSNRQSRGPTLAEEDFVVKLWSLRETLLQAGFDLNEVGSALKSLVNNSAAVDADGTLWGLSEALDYLAIHNGTECLPIYSQELTRSSNPSQISSSSDPPNLPTETQKAFFEPPKEASSMQSPSTGGLSSNRVPHAETDGLLSPVESDQDSDFEPDRLLSTYIDTKSRLFQRRPDLVTNQTLNKKAKSVKPSSCGSSAVLATDSKKLQQRLLRIESDPLFDQQQAEDMWKNKHINLVREDAERRRLESGKTTAAETTPRPQPQDGSVALSEIPQNEAIADQSTSVSEIMDEAEMLGDLFATMPEDIEAGLDTKVQEEHSKTDVLIRNFGKYSGMSPKRVLEETCRARDSSVKISFRHVSQTVYSSRHALSIVWSRDRDIPDASMIPSVHCSASPRRLILTMTSVATPELVQSESYIATAALFILFSGSPKEEKAHLRLPPVWRDLWAEFATAKQESLDAAEREVFHTLRDMVRLQTERIQDEDEDVILTNGFRRRAQIIESDANSPAPEQDTTALAVDLQEVWKRKTSTSTYQRILPSRLSLPIASFRDDALATIERNQITIICGETGCGKSTQLPAYLLENQLSQGKDCKIYCTQPRRISAISLAQRVSEELGEHKKDCGTSKSLVGYAIRLESQITPQTRLVYATVGIVLRMFESVRGLEGITHLIIDEVHERSIDTDFLLILLRSLLIKRPDLKVILMSATVDADRFSRYLDNAPVLPVPGRTFPVHTKFLEDAIEITGYKPSDAAGTTSEETSEDNEEGPTETSQTHDLQNLQGYSKNTANILRNFDEYRVDFGLIIALLEKVAYDPTYTKYSKAILVFLPGINEIRKLNDMLVGHPRFMHGWLIHSLHSTISSEDQQQAFLIPPQGMRKIVLSTNISETSVTIPDIVCVIDTAKHKEMRYDERRQLSRLIQSFVSRANAKQRRGRAGRVQEGICFHLITKHRHDNIIASQQTPEMLRLSLQELCMRVKICKLGDIANALSQALDPPSAKNIQRAIDALIEVNALTATEELTDLGKQLAKLPLDAHLGKLLLMASIFGCLDFALTIAATLSSKSPFITPIAQKQRADSVRLGFKKGDSDLLTAYNAYCAWRRVCQSGTSDWQFCKKNFLSPQNLTSIEDLKAQLLGSLVDANFVTLGPNERASFSHARSTSRYRTFVPEIAKYNANNDSEMIVNSVVAWSFYPKLLTRDGKGWRNVSNNQSVSLHPTSVNKTSTSDIKYLSFYHIMQSSTRFTNAHETSPCPDISLVLLAGEADFKLYTGVIVVDGNRLRFMVDSWKVIIVLKKLRERMKEVVERMTKKPGVALPDRLERWMGIWRRVMSAEGKRTS</sequence>
<feature type="compositionally biased region" description="Polar residues" evidence="12">
    <location>
        <begin position="268"/>
        <end position="282"/>
    </location>
</feature>
<evidence type="ECO:0000256" key="6">
    <source>
        <dbReference type="ARBA" id="ARBA00022801"/>
    </source>
</evidence>
<dbReference type="InterPro" id="IPR011709">
    <property type="entry name" value="DEAD-box_helicase_OB_fold"/>
</dbReference>
<dbReference type="InterPro" id="IPR007502">
    <property type="entry name" value="Helicase-assoc_dom"/>
</dbReference>
<keyword evidence="3" id="KW-0150">Chloroplast</keyword>
<dbReference type="OrthoDB" id="5600252at2759"/>
<evidence type="ECO:0000256" key="9">
    <source>
        <dbReference type="ARBA" id="ARBA00022884"/>
    </source>
</evidence>
<dbReference type="GO" id="GO:0003723">
    <property type="term" value="F:RNA binding"/>
    <property type="evidence" value="ECO:0007669"/>
    <property type="project" value="UniProtKB-KW"/>
</dbReference>
<proteinExistence type="predicted"/>
<feature type="compositionally biased region" description="Basic and acidic residues" evidence="12">
    <location>
        <begin position="48"/>
        <end position="69"/>
    </location>
</feature>
<dbReference type="SMART" id="SM00847">
    <property type="entry name" value="HA2"/>
    <property type="match status" value="1"/>
</dbReference>
<dbReference type="Gene3D" id="3.40.50.300">
    <property type="entry name" value="P-loop containing nucleotide triphosphate hydrolases"/>
    <property type="match status" value="2"/>
</dbReference>
<feature type="compositionally biased region" description="Basic and acidic residues" evidence="12">
    <location>
        <begin position="27"/>
        <end position="38"/>
    </location>
</feature>
<dbReference type="Proteomes" id="UP000800092">
    <property type="component" value="Unassembled WGS sequence"/>
</dbReference>
<feature type="compositionally biased region" description="Low complexity" evidence="12">
    <location>
        <begin position="237"/>
        <end position="249"/>
    </location>
</feature>
<dbReference type="EC" id="3.6.4.13" evidence="2"/>
<feature type="region of interest" description="Disordered" evidence="12">
    <location>
        <begin position="894"/>
        <end position="923"/>
    </location>
</feature>
<feature type="region of interest" description="Disordered" evidence="12">
    <location>
        <begin position="1"/>
        <end position="69"/>
    </location>
</feature>
<accession>A0A6A6HEG3</accession>
<dbReference type="SMART" id="SM00490">
    <property type="entry name" value="HELICc"/>
    <property type="match status" value="1"/>
</dbReference>
<protein>
    <recommendedName>
        <fullName evidence="2">RNA helicase</fullName>
        <ecNumber evidence="2">3.6.4.13</ecNumber>
    </recommendedName>
</protein>
<feature type="domain" description="Helicase ATP-binding" evidence="13">
    <location>
        <begin position="702"/>
        <end position="873"/>
    </location>
</feature>
<dbReference type="InterPro" id="IPR001650">
    <property type="entry name" value="Helicase_C-like"/>
</dbReference>
<keyword evidence="7 15" id="KW-0347">Helicase</keyword>
<evidence type="ECO:0000256" key="8">
    <source>
        <dbReference type="ARBA" id="ARBA00022840"/>
    </source>
</evidence>
<dbReference type="PANTHER" id="PTHR18934:SF145">
    <property type="entry name" value="ATP-DEPENDENT RNA HELICASE DHX57-RELATED"/>
    <property type="match status" value="1"/>
</dbReference>
<dbReference type="GO" id="GO:0016787">
    <property type="term" value="F:hydrolase activity"/>
    <property type="evidence" value="ECO:0007669"/>
    <property type="project" value="UniProtKB-KW"/>
</dbReference>
<dbReference type="PROSITE" id="PS51194">
    <property type="entry name" value="HELICASE_CTER"/>
    <property type="match status" value="1"/>
</dbReference>
<evidence type="ECO:0000259" key="14">
    <source>
        <dbReference type="PROSITE" id="PS51194"/>
    </source>
</evidence>
<dbReference type="InterPro" id="IPR014001">
    <property type="entry name" value="Helicase_ATP-bd"/>
</dbReference>
<keyword evidence="8" id="KW-0067">ATP-binding</keyword>
<comment type="catalytic activity">
    <reaction evidence="11">
        <text>ATP + H2O = ADP + phosphate + H(+)</text>
        <dbReference type="Rhea" id="RHEA:13065"/>
        <dbReference type="ChEBI" id="CHEBI:15377"/>
        <dbReference type="ChEBI" id="CHEBI:15378"/>
        <dbReference type="ChEBI" id="CHEBI:30616"/>
        <dbReference type="ChEBI" id="CHEBI:43474"/>
        <dbReference type="ChEBI" id="CHEBI:456216"/>
        <dbReference type="EC" id="3.6.4.13"/>
    </reaction>
</comment>
<dbReference type="PROSITE" id="PS51192">
    <property type="entry name" value="HELICASE_ATP_BIND_1"/>
    <property type="match status" value="1"/>
</dbReference>
<evidence type="ECO:0000259" key="13">
    <source>
        <dbReference type="PROSITE" id="PS51192"/>
    </source>
</evidence>
<dbReference type="EMBL" id="ML991786">
    <property type="protein sequence ID" value="KAF2236301.1"/>
    <property type="molecule type" value="Genomic_DNA"/>
</dbReference>
<comment type="subcellular location">
    <subcellularLocation>
        <location evidence="1">Plastid</location>
        <location evidence="1">Chloroplast</location>
    </subcellularLocation>
</comment>
<organism evidence="15 16">
    <name type="scientific">Viridothelium virens</name>
    <name type="common">Speckled blister lichen</name>
    <name type="synonym">Trypethelium virens</name>
    <dbReference type="NCBI Taxonomy" id="1048519"/>
    <lineage>
        <taxon>Eukaryota</taxon>
        <taxon>Fungi</taxon>
        <taxon>Dikarya</taxon>
        <taxon>Ascomycota</taxon>
        <taxon>Pezizomycotina</taxon>
        <taxon>Dothideomycetes</taxon>
        <taxon>Dothideomycetes incertae sedis</taxon>
        <taxon>Trypetheliales</taxon>
        <taxon>Trypetheliaceae</taxon>
        <taxon>Viridothelium</taxon>
    </lineage>
</organism>
<reference evidence="15" key="1">
    <citation type="journal article" date="2020" name="Stud. Mycol.">
        <title>101 Dothideomycetes genomes: a test case for predicting lifestyles and emergence of pathogens.</title>
        <authorList>
            <person name="Haridas S."/>
            <person name="Albert R."/>
            <person name="Binder M."/>
            <person name="Bloem J."/>
            <person name="Labutti K."/>
            <person name="Salamov A."/>
            <person name="Andreopoulos B."/>
            <person name="Baker S."/>
            <person name="Barry K."/>
            <person name="Bills G."/>
            <person name="Bluhm B."/>
            <person name="Cannon C."/>
            <person name="Castanera R."/>
            <person name="Culley D."/>
            <person name="Daum C."/>
            <person name="Ezra D."/>
            <person name="Gonzalez J."/>
            <person name="Henrissat B."/>
            <person name="Kuo A."/>
            <person name="Liang C."/>
            <person name="Lipzen A."/>
            <person name="Lutzoni F."/>
            <person name="Magnuson J."/>
            <person name="Mondo S."/>
            <person name="Nolan M."/>
            <person name="Ohm R."/>
            <person name="Pangilinan J."/>
            <person name="Park H.-J."/>
            <person name="Ramirez L."/>
            <person name="Alfaro M."/>
            <person name="Sun H."/>
            <person name="Tritt A."/>
            <person name="Yoshinaga Y."/>
            <person name="Zwiers L.-H."/>
            <person name="Turgeon B."/>
            <person name="Goodwin S."/>
            <person name="Spatafora J."/>
            <person name="Crous P."/>
            <person name="Grigoriev I."/>
        </authorList>
    </citation>
    <scope>NUCLEOTIDE SEQUENCE</scope>
    <source>
        <strain evidence="15">Tuck. ex Michener</strain>
    </source>
</reference>
<gene>
    <name evidence="15" type="ORF">EV356DRAFT_513216</name>
</gene>
<dbReference type="FunFam" id="3.40.50.300:FF:000819">
    <property type="entry name" value="ATP dependent RNA helicase, putative"/>
    <property type="match status" value="1"/>
</dbReference>
<evidence type="ECO:0000256" key="4">
    <source>
        <dbReference type="ARBA" id="ARBA00022640"/>
    </source>
</evidence>
<keyword evidence="9" id="KW-0694">RNA-binding</keyword>
<dbReference type="Pfam" id="PF07717">
    <property type="entry name" value="OB_NTP_bind"/>
    <property type="match status" value="1"/>
</dbReference>
<dbReference type="FunFam" id="1.20.120.1080:FF:000002">
    <property type="entry name" value="Putative ATP-dependent RNA helicase DHX36"/>
    <property type="match status" value="1"/>
</dbReference>
<dbReference type="Gene3D" id="1.20.120.1080">
    <property type="match status" value="1"/>
</dbReference>
<dbReference type="Pfam" id="PF00271">
    <property type="entry name" value="Helicase_C"/>
    <property type="match status" value="1"/>
</dbReference>
<dbReference type="PANTHER" id="PTHR18934">
    <property type="entry name" value="ATP-DEPENDENT RNA HELICASE"/>
    <property type="match status" value="1"/>
</dbReference>
<feature type="compositionally biased region" description="Acidic residues" evidence="12">
    <location>
        <begin position="905"/>
        <end position="914"/>
    </location>
</feature>
<evidence type="ECO:0000313" key="16">
    <source>
        <dbReference type="Proteomes" id="UP000800092"/>
    </source>
</evidence>
<feature type="domain" description="Helicase C-terminal" evidence="14">
    <location>
        <begin position="958"/>
        <end position="1126"/>
    </location>
</feature>
<evidence type="ECO:0000256" key="12">
    <source>
        <dbReference type="SAM" id="MobiDB-lite"/>
    </source>
</evidence>
<feature type="region of interest" description="Disordered" evidence="12">
    <location>
        <begin position="390"/>
        <end position="419"/>
    </location>
</feature>
<dbReference type="Pfam" id="PF21010">
    <property type="entry name" value="HA2_C"/>
    <property type="match status" value="1"/>
</dbReference>
<dbReference type="GO" id="GO:0003724">
    <property type="term" value="F:RNA helicase activity"/>
    <property type="evidence" value="ECO:0007669"/>
    <property type="project" value="UniProtKB-EC"/>
</dbReference>